<dbReference type="Gene3D" id="3.30.2000.30">
    <property type="match status" value="1"/>
</dbReference>
<dbReference type="Proteomes" id="UP000601099">
    <property type="component" value="Unassembled WGS sequence"/>
</dbReference>
<sequence>MAPGELLYAALQANPQTAALLGGRIRPNQLEAGAALPAVVYQLVNQQPSARTRRACTLSDEARLQLTVYAAGYAQMSTVALAVRKALADTSFSFDSEGDQYDEAGQIGGRRQDYTIRIPSPL</sequence>
<organism evidence="1 2">
    <name type="scientific">Hymenobacter guriensis</name>
    <dbReference type="NCBI Taxonomy" id="2793065"/>
    <lineage>
        <taxon>Bacteria</taxon>
        <taxon>Pseudomonadati</taxon>
        <taxon>Bacteroidota</taxon>
        <taxon>Cytophagia</taxon>
        <taxon>Cytophagales</taxon>
        <taxon>Hymenobacteraceae</taxon>
        <taxon>Hymenobacter</taxon>
    </lineage>
</organism>
<reference evidence="1 2" key="1">
    <citation type="submission" date="2020-11" db="EMBL/GenBank/DDBJ databases">
        <title>Hymenobacter sp.</title>
        <authorList>
            <person name="Kim M.K."/>
        </authorList>
    </citation>
    <scope>NUCLEOTIDE SEQUENCE [LARGE SCALE GENOMIC DNA]</scope>
    <source>
        <strain evidence="1 2">BT594</strain>
    </source>
</reference>
<dbReference type="RefSeq" id="WP_196953394.1">
    <property type="nucleotide sequence ID" value="NZ_JADWYK010000001.1"/>
</dbReference>
<evidence type="ECO:0000313" key="2">
    <source>
        <dbReference type="Proteomes" id="UP000601099"/>
    </source>
</evidence>
<dbReference type="InterPro" id="IPR053745">
    <property type="entry name" value="Viral_Tail_Comp_sf"/>
</dbReference>
<name>A0ABS0KWV5_9BACT</name>
<dbReference type="EMBL" id="JADWYK010000001">
    <property type="protein sequence ID" value="MBG8552355.1"/>
    <property type="molecule type" value="Genomic_DNA"/>
</dbReference>
<accession>A0ABS0KWV5</accession>
<proteinExistence type="predicted"/>
<dbReference type="InterPro" id="IPR021508">
    <property type="entry name" value="Gp17-like"/>
</dbReference>
<protein>
    <submittedName>
        <fullName evidence="1">DUF3168 domain-containing protein</fullName>
    </submittedName>
</protein>
<comment type="caution">
    <text evidence="1">The sequence shown here is derived from an EMBL/GenBank/DDBJ whole genome shotgun (WGS) entry which is preliminary data.</text>
</comment>
<dbReference type="Pfam" id="PF11367">
    <property type="entry name" value="Tail_completion_gp17"/>
    <property type="match status" value="1"/>
</dbReference>
<keyword evidence="2" id="KW-1185">Reference proteome</keyword>
<evidence type="ECO:0000313" key="1">
    <source>
        <dbReference type="EMBL" id="MBG8552355.1"/>
    </source>
</evidence>
<gene>
    <name evidence="1" type="ORF">I5L79_02295</name>
</gene>